<dbReference type="InterPro" id="IPR038528">
    <property type="entry name" value="TEL2_C_sf"/>
</dbReference>
<dbReference type="GO" id="GO:0042162">
    <property type="term" value="F:telomeric DNA binding"/>
    <property type="evidence" value="ECO:0007669"/>
    <property type="project" value="TreeGrafter"/>
</dbReference>
<dbReference type="GO" id="GO:0005829">
    <property type="term" value="C:cytosol"/>
    <property type="evidence" value="ECO:0007669"/>
    <property type="project" value="TreeGrafter"/>
</dbReference>
<dbReference type="EMBL" id="JAHLUH010000010">
    <property type="protein sequence ID" value="KAG7726089.1"/>
    <property type="molecule type" value="Genomic_DNA"/>
</dbReference>
<dbReference type="Gene3D" id="1.25.40.720">
    <property type="entry name" value="Telomere length regulation protein 2, C-terminal domain"/>
    <property type="match status" value="2"/>
</dbReference>
<sequence>MELKVYLEELKKGPTNLLELLGYLDEYHKDTERLQIASTLINHTLSVYKLSDKEVRREICDLLCCRVGLGQLVLQCKRRLDENVAQVLADTVSAPRFRQILTNVQHTELSELRSLLTVRVYEELNRAATELHYDDLKEAADRYPKILLDLALSSSVADWRFVNGCLRMHAVDPFEKSMYTRLVAKFNEKNDMLFLKQLLGLMESSIQDVNVAGYNKVYGELEIRDGHTAVSFVVNSPLEMQKIVVGHLQTDEALAQRYISLFSLKSYIQQTSFSEHERLTRLLLLILLRLDDTQIRDISTQGEFLNAISNHLESNSPKVRFFGMAVGDLVYERLNKKPMFDIEEHNREREHFMNEITKPIPDCTLEDAYTIIRRKEQTIQRQYTETKIIKPAPVVIDSDPEDSDDETVSRKRTVPTPVYLKEVISYLQADSQKDQLAYEKHDILNKVLAPLVRTKANSQELHFYSETLLDLVLGLSNPYKFADFESWRLSCCIAICVGDFEQAAAFLIKTFFSGDISLNRRILILSCLSLSAREKSGLDDEFVAGKERVPGLGPQRLPENIHRQFMQYEEQQKPELKSITKQMDMLELTGTVTRISSRLTKKKPAKTKDTRFINNELPKMYFLLVSTWQYVNAKTGTGFVIGHYSPILNSHFLRTLALILDCATPSSIQVLDMVRELVLILTEHMKQLVVQYEEIVVEAVLAGIRTVLQCDGSLLRQLVGPELIAMREYLEILLENGVLNETTIQNSAHIVSQINRIATPFA</sequence>
<dbReference type="GO" id="GO:0051879">
    <property type="term" value="F:Hsp90 protein binding"/>
    <property type="evidence" value="ECO:0007669"/>
    <property type="project" value="TreeGrafter"/>
</dbReference>
<gene>
    <name evidence="3" type="ORF">KL933_003531</name>
    <name evidence="4" type="ORF">KL946_004159</name>
</gene>
<proteinExistence type="inferred from homology"/>
<dbReference type="InterPro" id="IPR019337">
    <property type="entry name" value="Telomere_length_regulation_dom"/>
</dbReference>
<keyword evidence="5" id="KW-1185">Reference proteome</keyword>
<dbReference type="EMBL" id="JAHLUN010000011">
    <property type="protein sequence ID" value="KAG7763343.1"/>
    <property type="molecule type" value="Genomic_DNA"/>
</dbReference>
<name>A0AAN6HZF8_9ASCO</name>
<dbReference type="Proteomes" id="UP000697297">
    <property type="component" value="Unassembled WGS sequence"/>
</dbReference>
<comment type="similarity">
    <text evidence="1">Belongs to the TEL2 family.</text>
</comment>
<dbReference type="InterPro" id="IPR051970">
    <property type="entry name" value="TEL2_Regulation"/>
</dbReference>
<evidence type="ECO:0000313" key="6">
    <source>
        <dbReference type="Proteomes" id="UP000738402"/>
    </source>
</evidence>
<feature type="domain" description="Telomere length regulation protein conserved" evidence="2">
    <location>
        <begin position="417"/>
        <end position="532"/>
    </location>
</feature>
<evidence type="ECO:0000313" key="3">
    <source>
        <dbReference type="EMBL" id="KAG7726089.1"/>
    </source>
</evidence>
<evidence type="ECO:0000313" key="4">
    <source>
        <dbReference type="EMBL" id="KAG7763343.1"/>
    </source>
</evidence>
<evidence type="ECO:0000259" key="2">
    <source>
        <dbReference type="Pfam" id="PF10193"/>
    </source>
</evidence>
<dbReference type="Pfam" id="PF10193">
    <property type="entry name" value="Telomere_reg-2"/>
    <property type="match status" value="1"/>
</dbReference>
<evidence type="ECO:0000256" key="1">
    <source>
        <dbReference type="ARBA" id="ARBA00006133"/>
    </source>
</evidence>
<accession>A0AAN6HZF8</accession>
<dbReference type="PANTHER" id="PTHR15830:SF10">
    <property type="entry name" value="TELOMERE LENGTH REGULATION PROTEIN TEL2 HOMOLOG"/>
    <property type="match status" value="1"/>
</dbReference>
<dbReference type="Proteomes" id="UP000738402">
    <property type="component" value="Unassembled WGS sequence"/>
</dbReference>
<reference evidence="3 5" key="1">
    <citation type="journal article" date="2021" name="G3 (Bethesda)">
        <title>Genomic diversity, chromosomal rearrangements, and interspecies hybridization in the ogataea polymorpha species complex.</title>
        <authorList>
            <person name="Hanson S.J."/>
            <person name="Cinneide E.O."/>
            <person name="Salzberg L.I."/>
            <person name="Wolfe K.H."/>
            <person name="McGowan J."/>
            <person name="Fitzpatrick D.A."/>
            <person name="Matlin K."/>
        </authorList>
    </citation>
    <scope>NUCLEOTIDE SEQUENCE</scope>
    <source>
        <strain evidence="4">81-436-3</strain>
        <strain evidence="3">83-405-1</strain>
    </source>
</reference>
<organism evidence="3 6">
    <name type="scientific">Ogataea haglerorum</name>
    <dbReference type="NCBI Taxonomy" id="1937702"/>
    <lineage>
        <taxon>Eukaryota</taxon>
        <taxon>Fungi</taxon>
        <taxon>Dikarya</taxon>
        <taxon>Ascomycota</taxon>
        <taxon>Saccharomycotina</taxon>
        <taxon>Pichiomycetes</taxon>
        <taxon>Pichiales</taxon>
        <taxon>Pichiaceae</taxon>
        <taxon>Ogataea</taxon>
    </lineage>
</organism>
<dbReference type="GO" id="GO:0051083">
    <property type="term" value="P:'de novo' cotranslational protein folding"/>
    <property type="evidence" value="ECO:0007669"/>
    <property type="project" value="TreeGrafter"/>
</dbReference>
<evidence type="ECO:0000313" key="5">
    <source>
        <dbReference type="Proteomes" id="UP000697297"/>
    </source>
</evidence>
<comment type="caution">
    <text evidence="3">The sequence shown here is derived from an EMBL/GenBank/DDBJ whole genome shotgun (WGS) entry which is preliminary data.</text>
</comment>
<dbReference type="AlphaFoldDB" id="A0AAN6HZF8"/>
<dbReference type="PANTHER" id="PTHR15830">
    <property type="entry name" value="TELOMERE LENGTH REGULATION PROTEIN TEL2 FAMILY MEMBER"/>
    <property type="match status" value="1"/>
</dbReference>
<protein>
    <recommendedName>
        <fullName evidence="2">Telomere length regulation protein conserved domain-containing protein</fullName>
    </recommendedName>
</protein>